<keyword evidence="1" id="KW-0812">Transmembrane</keyword>
<dbReference type="EMBL" id="VDUZ01000010">
    <property type="protein sequence ID" value="TXL76792.1"/>
    <property type="molecule type" value="Genomic_DNA"/>
</dbReference>
<evidence type="ECO:0000313" key="4">
    <source>
        <dbReference type="Proteomes" id="UP000321638"/>
    </source>
</evidence>
<evidence type="ECO:0000313" key="3">
    <source>
        <dbReference type="EMBL" id="TXL76792.1"/>
    </source>
</evidence>
<dbReference type="Proteomes" id="UP000321638">
    <property type="component" value="Unassembled WGS sequence"/>
</dbReference>
<protein>
    <recommendedName>
        <fullName evidence="2">DUF6867 domain-containing protein</fullName>
    </recommendedName>
</protein>
<sequence>MEPAPILGNTLGTFLLLTLVVFGWAAFATGNGIAARWQSPWWVVIYCTLLAAAERFIDYALAEGELLSPGGFLVSALILIGLGLVAWRLTQARMMIRQYPWLYEPAGPFGWREKAGS</sequence>
<feature type="transmembrane region" description="Helical" evidence="1">
    <location>
        <begin position="39"/>
        <end position="57"/>
    </location>
</feature>
<dbReference type="InterPro" id="IPR049201">
    <property type="entry name" value="DUF6867"/>
</dbReference>
<keyword evidence="4" id="KW-1185">Reference proteome</keyword>
<name>A0A5C8PQF2_9HYPH</name>
<dbReference type="AlphaFoldDB" id="A0A5C8PQF2"/>
<feature type="transmembrane region" description="Helical" evidence="1">
    <location>
        <begin position="69"/>
        <end position="89"/>
    </location>
</feature>
<feature type="domain" description="DUF6867" evidence="2">
    <location>
        <begin position="10"/>
        <end position="114"/>
    </location>
</feature>
<organism evidence="3 4">
    <name type="scientific">Vineibacter terrae</name>
    <dbReference type="NCBI Taxonomy" id="2586908"/>
    <lineage>
        <taxon>Bacteria</taxon>
        <taxon>Pseudomonadati</taxon>
        <taxon>Pseudomonadota</taxon>
        <taxon>Alphaproteobacteria</taxon>
        <taxon>Hyphomicrobiales</taxon>
        <taxon>Vineibacter</taxon>
    </lineage>
</organism>
<feature type="transmembrane region" description="Helical" evidence="1">
    <location>
        <begin position="6"/>
        <end position="27"/>
    </location>
</feature>
<gene>
    <name evidence="3" type="ORF">FHP25_11430</name>
</gene>
<evidence type="ECO:0000259" key="2">
    <source>
        <dbReference type="Pfam" id="PF21741"/>
    </source>
</evidence>
<proteinExistence type="predicted"/>
<dbReference type="Pfam" id="PF21741">
    <property type="entry name" value="DUF6867"/>
    <property type="match status" value="1"/>
</dbReference>
<accession>A0A5C8PQF2</accession>
<keyword evidence="1" id="KW-1133">Transmembrane helix</keyword>
<comment type="caution">
    <text evidence="3">The sequence shown here is derived from an EMBL/GenBank/DDBJ whole genome shotgun (WGS) entry which is preliminary data.</text>
</comment>
<evidence type="ECO:0000256" key="1">
    <source>
        <dbReference type="SAM" id="Phobius"/>
    </source>
</evidence>
<dbReference type="RefSeq" id="WP_147847056.1">
    <property type="nucleotide sequence ID" value="NZ_VDUZ01000010.1"/>
</dbReference>
<dbReference type="OrthoDB" id="9806174at2"/>
<keyword evidence="1" id="KW-0472">Membrane</keyword>
<reference evidence="3 4" key="1">
    <citation type="submission" date="2019-06" db="EMBL/GenBank/DDBJ databases">
        <title>New taxonomy in bacterial strain CC-CFT640, isolated from vineyard.</title>
        <authorList>
            <person name="Lin S.-Y."/>
            <person name="Tsai C.-F."/>
            <person name="Young C.-C."/>
        </authorList>
    </citation>
    <scope>NUCLEOTIDE SEQUENCE [LARGE SCALE GENOMIC DNA]</scope>
    <source>
        <strain evidence="3 4">CC-CFT640</strain>
    </source>
</reference>